<evidence type="ECO:0000313" key="1">
    <source>
        <dbReference type="EMBL" id="UOB15952.1"/>
    </source>
</evidence>
<organism evidence="1 2">
    <name type="scientific">Abyssalbus ytuae</name>
    <dbReference type="NCBI Taxonomy" id="2926907"/>
    <lineage>
        <taxon>Bacteria</taxon>
        <taxon>Pseudomonadati</taxon>
        <taxon>Bacteroidota</taxon>
        <taxon>Flavobacteriia</taxon>
        <taxon>Flavobacteriales</taxon>
        <taxon>Flavobacteriaceae</taxon>
        <taxon>Abyssalbus</taxon>
    </lineage>
</organism>
<dbReference type="AlphaFoldDB" id="A0A9E6ZVF4"/>
<keyword evidence="2" id="KW-1185">Reference proteome</keyword>
<gene>
    <name evidence="1" type="ORF">MQE35_09385</name>
</gene>
<dbReference type="KEGG" id="fbm:MQE35_09385"/>
<proteinExistence type="predicted"/>
<dbReference type="Proteomes" id="UP000831290">
    <property type="component" value="Chromosome"/>
</dbReference>
<accession>A0A9E6ZVF4</accession>
<dbReference type="RefSeq" id="WP_255841093.1">
    <property type="nucleotide sequence ID" value="NZ_CP094358.1"/>
</dbReference>
<name>A0A9E6ZVF4_9FLAO</name>
<evidence type="ECO:0008006" key="3">
    <source>
        <dbReference type="Google" id="ProtNLM"/>
    </source>
</evidence>
<dbReference type="EMBL" id="CP094358">
    <property type="protein sequence ID" value="UOB15952.1"/>
    <property type="molecule type" value="Genomic_DNA"/>
</dbReference>
<evidence type="ECO:0000313" key="2">
    <source>
        <dbReference type="Proteomes" id="UP000831290"/>
    </source>
</evidence>
<reference evidence="1" key="1">
    <citation type="submission" date="2022-03" db="EMBL/GenBank/DDBJ databases">
        <title>Description of Abyssus ytuae gen. nov., sp. nov., a novel member of the family Flavobacteriaceae isolated from the sediment of Mariana Trench.</title>
        <authorList>
            <person name="Zhang J."/>
            <person name="Xu X."/>
        </authorList>
    </citation>
    <scope>NUCLEOTIDE SEQUENCE</scope>
    <source>
        <strain evidence="1">MT3330</strain>
    </source>
</reference>
<protein>
    <recommendedName>
        <fullName evidence="3">Lipoprotein</fullName>
    </recommendedName>
</protein>
<dbReference type="PROSITE" id="PS51257">
    <property type="entry name" value="PROKAR_LIPOPROTEIN"/>
    <property type="match status" value="1"/>
</dbReference>
<sequence length="130" mass="14713">MKNILFLFLFPVLFFSCFNDSDSTGDSPDGFLKKEGICSDTDLNWLEEMIADYSAQTFTKQEFFYFSKALYNNEVVIIQGNCCPSCNSIMPVYDCYGDLLGNIGSNPGDITPEVMENQQLIWPDNSTCFN</sequence>